<proteinExistence type="predicted"/>
<keyword evidence="2" id="KW-1185">Reference proteome</keyword>
<organism evidence="1 2">
    <name type="scientific">Cylicostephanus goldi</name>
    <name type="common">Nematode worm</name>
    <dbReference type="NCBI Taxonomy" id="71465"/>
    <lineage>
        <taxon>Eukaryota</taxon>
        <taxon>Metazoa</taxon>
        <taxon>Ecdysozoa</taxon>
        <taxon>Nematoda</taxon>
        <taxon>Chromadorea</taxon>
        <taxon>Rhabditida</taxon>
        <taxon>Rhabditina</taxon>
        <taxon>Rhabditomorpha</taxon>
        <taxon>Strongyloidea</taxon>
        <taxon>Strongylidae</taxon>
        <taxon>Cylicostephanus</taxon>
    </lineage>
</organism>
<dbReference type="EMBL" id="UYRV01009337">
    <property type="protein sequence ID" value="VDK56428.1"/>
    <property type="molecule type" value="Genomic_DNA"/>
</dbReference>
<dbReference type="Proteomes" id="UP000271889">
    <property type="component" value="Unassembled WGS sequence"/>
</dbReference>
<protein>
    <submittedName>
        <fullName evidence="1">Uncharacterized protein</fullName>
    </submittedName>
</protein>
<name>A0A3P6SS01_CYLGO</name>
<dbReference type="OrthoDB" id="5863465at2759"/>
<evidence type="ECO:0000313" key="2">
    <source>
        <dbReference type="Proteomes" id="UP000271889"/>
    </source>
</evidence>
<dbReference type="AlphaFoldDB" id="A0A3P6SS01"/>
<reference evidence="1 2" key="1">
    <citation type="submission" date="2018-11" db="EMBL/GenBank/DDBJ databases">
        <authorList>
            <consortium name="Pathogen Informatics"/>
        </authorList>
    </citation>
    <scope>NUCLEOTIDE SEQUENCE [LARGE SCALE GENOMIC DNA]</scope>
</reference>
<accession>A0A3P6SS01</accession>
<gene>
    <name evidence="1" type="ORF">CGOC_LOCUS3650</name>
</gene>
<sequence>MFEATLSEPYELVKPTQPNAKAIPSLDPKSRVLIERVKTFFEELKRRLGNECRRTIFNSPGKLTALACGVHEATVYRVAKTQAGMVHRPIPRTKHVERNPRQRRRDALQKYGDQWGSVVRHFIHDKLRAERHVTVEDAWKELGEIHEGFRMSQTEFRDETTMD</sequence>
<evidence type="ECO:0000313" key="1">
    <source>
        <dbReference type="EMBL" id="VDK56428.1"/>
    </source>
</evidence>